<dbReference type="Pfam" id="PF14152">
    <property type="entry name" value="YfhE"/>
    <property type="match status" value="1"/>
</dbReference>
<name>A0A4Q0VV30_9BACI</name>
<accession>A0A4Q0VV30</accession>
<reference evidence="1 2" key="1">
    <citation type="journal article" date="2019" name="Int. J. Syst. Evol. Microbiol.">
        <title>Anaerobacillus alkaliphilus sp. nov., a novel alkaliphilic and moderately halophilic bacterium.</title>
        <authorList>
            <person name="Borsodi A.K."/>
            <person name="Aszalos J.M."/>
            <person name="Bihari P."/>
            <person name="Nagy I."/>
            <person name="Schumann P."/>
            <person name="Sproer C."/>
            <person name="Kovacs A.L."/>
            <person name="Boka K."/>
            <person name="Dobosy P."/>
            <person name="Ovari M."/>
            <person name="Szili-Kovacs T."/>
            <person name="Toth E."/>
        </authorList>
    </citation>
    <scope>NUCLEOTIDE SEQUENCE [LARGE SCALE GENOMIC DNA]</scope>
    <source>
        <strain evidence="1 2">B16-10</strain>
    </source>
</reference>
<sequence length="41" mass="4875">MESKKQRARDERKTLTKTQEVLYTSEFKAADRAMERARGTR</sequence>
<evidence type="ECO:0000313" key="2">
    <source>
        <dbReference type="Proteomes" id="UP000290649"/>
    </source>
</evidence>
<dbReference type="InterPro" id="IPR025437">
    <property type="entry name" value="YfhE-like"/>
</dbReference>
<dbReference type="AlphaFoldDB" id="A0A4Q0VV30"/>
<proteinExistence type="predicted"/>
<dbReference type="Proteomes" id="UP000290649">
    <property type="component" value="Unassembled WGS sequence"/>
</dbReference>
<dbReference type="EMBL" id="QOUX01000039">
    <property type="protein sequence ID" value="RXJ00388.1"/>
    <property type="molecule type" value="Genomic_DNA"/>
</dbReference>
<comment type="caution">
    <text evidence="1">The sequence shown here is derived from an EMBL/GenBank/DDBJ whole genome shotgun (WGS) entry which is preliminary data.</text>
</comment>
<dbReference type="OrthoDB" id="2973606at2"/>
<organism evidence="1 2">
    <name type="scientific">Anaerobacillus alkaliphilus</name>
    <dbReference type="NCBI Taxonomy" id="1548597"/>
    <lineage>
        <taxon>Bacteria</taxon>
        <taxon>Bacillati</taxon>
        <taxon>Bacillota</taxon>
        <taxon>Bacilli</taxon>
        <taxon>Bacillales</taxon>
        <taxon>Bacillaceae</taxon>
        <taxon>Anaerobacillus</taxon>
    </lineage>
</organism>
<protein>
    <submittedName>
        <fullName evidence="1">YfhE family protein</fullName>
    </submittedName>
</protein>
<gene>
    <name evidence="1" type="ORF">DS745_12720</name>
</gene>
<evidence type="ECO:0000313" key="1">
    <source>
        <dbReference type="EMBL" id="RXJ00388.1"/>
    </source>
</evidence>
<dbReference type="RefSeq" id="WP_129078605.1">
    <property type="nucleotide sequence ID" value="NZ_QOUX01000039.1"/>
</dbReference>
<keyword evidence="2" id="KW-1185">Reference proteome</keyword>